<keyword evidence="5" id="KW-0647">Proteasome</keyword>
<reference evidence="5 6" key="2">
    <citation type="journal article" date="2016" name="FEMS Yeast Res.">
        <title>Curation of the genome annotation of Pichia pastoris (Komagataella phaffii) CBS7435 from gene level to protein function.</title>
        <authorList>
            <person name="Valli M."/>
            <person name="Tatto N.E."/>
            <person name="Peymann A."/>
            <person name="Gruber C."/>
            <person name="Landes N."/>
            <person name="Ekker H."/>
            <person name="Thallinger G.G."/>
            <person name="Mattanovich D."/>
            <person name="Gasser B."/>
            <person name="Graf A.B."/>
        </authorList>
    </citation>
    <scope>GENOME REANNOTATION</scope>
    <source>
        <strain evidence="5 6">ATCC 76273 / CBS 7435 / CECT 11047 / NRRL Y-11430 / Wegner 21-1</strain>
    </source>
</reference>
<comment type="function">
    <text evidence="4">Involved in 20S proteasome assembly.</text>
</comment>
<evidence type="ECO:0000313" key="5">
    <source>
        <dbReference type="EMBL" id="SCV12055.1"/>
    </source>
</evidence>
<dbReference type="InterPro" id="IPR038389">
    <property type="entry name" value="PSMG2_sf"/>
</dbReference>
<dbReference type="PANTHER" id="PTHR12970">
    <property type="entry name" value="PROTEASOME ASSEMBLY CHAPERONE 2"/>
    <property type="match status" value="1"/>
</dbReference>
<evidence type="ECO:0000256" key="2">
    <source>
        <dbReference type="ARBA" id="ARBA00023186"/>
    </source>
</evidence>
<accession>A0A1G4KPW6</accession>
<dbReference type="PANTHER" id="PTHR12970:SF1">
    <property type="entry name" value="PROTEASOME ASSEMBLY CHAPERONE 2"/>
    <property type="match status" value="1"/>
</dbReference>
<dbReference type="PIRSF" id="PIRSF010044">
    <property type="entry name" value="UCP010044"/>
    <property type="match status" value="1"/>
</dbReference>
<dbReference type="GO" id="GO:0000502">
    <property type="term" value="C:proteasome complex"/>
    <property type="evidence" value="ECO:0007669"/>
    <property type="project" value="UniProtKB-KW"/>
</dbReference>
<dbReference type="InterPro" id="IPR019151">
    <property type="entry name" value="Proteasome_assmbl_chaperone_2"/>
</dbReference>
<gene>
    <name evidence="5" type="primary">ADD66</name>
    <name evidence="5" type="ordered locus">PP7435_Chr2-0737</name>
</gene>
<proteinExistence type="inferred from homology"/>
<name>A0A1G4KPW6_KOMPC</name>
<dbReference type="Pfam" id="PF09754">
    <property type="entry name" value="PAC2"/>
    <property type="match status" value="1"/>
</dbReference>
<comment type="subunit">
    <text evidence="4">Component of the 20S proteasome chaperone.</text>
</comment>
<dbReference type="Gene3D" id="3.40.50.10900">
    <property type="entry name" value="PAC-like subunit"/>
    <property type="match status" value="2"/>
</dbReference>
<organism evidence="5 6">
    <name type="scientific">Komagataella phaffii (strain ATCC 76273 / CBS 7435 / CECT 11047 / NRRL Y-11430 / Wegner 21-1)</name>
    <name type="common">Yeast</name>
    <name type="synonym">Pichia pastoris</name>
    <dbReference type="NCBI Taxonomy" id="981350"/>
    <lineage>
        <taxon>Eukaryota</taxon>
        <taxon>Fungi</taxon>
        <taxon>Dikarya</taxon>
        <taxon>Ascomycota</taxon>
        <taxon>Saccharomycotina</taxon>
        <taxon>Pichiomycetes</taxon>
        <taxon>Pichiales</taxon>
        <taxon>Pichiaceae</taxon>
        <taxon>Komagataella</taxon>
    </lineage>
</organism>
<dbReference type="EMBL" id="FR839629">
    <property type="protein sequence ID" value="SCV12055.1"/>
    <property type="molecule type" value="Genomic_DNA"/>
</dbReference>
<sequence>MAFHSRTNPIEVLNSFKGSTLVLPIVSIGNVPQFTADLLIHNLNLKSVAWLDDSLVHPFVSPVDYVEGNPDTSIQDFSTSLEVYHNKDLKLAILQQRSPVLPGYTTQFYQQVIVPFINTSGFSKVLVLQSKDSAFKEQSDGSLYELYSNDLAANLSRLTVEEQTTKLKDPKELSPIIEILVNSLKNPELGLEMKPTPSCVNLLKLLETEFPHTVTLPAVSSSANLQQEPIKIVVLSIYVYEGDNISDAQVFAQRVYELLQIPQPATWVEPVSWKGVYGSRDIPVGMEGGIYS</sequence>
<dbReference type="Proteomes" id="UP000006853">
    <property type="component" value="Chromosome 2"/>
</dbReference>
<protein>
    <recommendedName>
        <fullName evidence="1 4">Proteasome assembly chaperone 2</fullName>
    </recommendedName>
</protein>
<keyword evidence="6" id="KW-1185">Reference proteome</keyword>
<evidence type="ECO:0000313" key="6">
    <source>
        <dbReference type="Proteomes" id="UP000006853"/>
    </source>
</evidence>
<evidence type="ECO:0000256" key="3">
    <source>
        <dbReference type="ARBA" id="ARBA00025745"/>
    </source>
</evidence>
<keyword evidence="2 4" id="KW-0143">Chaperone</keyword>
<dbReference type="GO" id="GO:0005634">
    <property type="term" value="C:nucleus"/>
    <property type="evidence" value="ECO:0007669"/>
    <property type="project" value="TreeGrafter"/>
</dbReference>
<evidence type="ECO:0000256" key="4">
    <source>
        <dbReference type="PIRNR" id="PIRNR010044"/>
    </source>
</evidence>
<comment type="similarity">
    <text evidence="3 4">Belongs to the PSMG2 family.</text>
</comment>
<dbReference type="GO" id="GO:0043248">
    <property type="term" value="P:proteasome assembly"/>
    <property type="evidence" value="ECO:0007669"/>
    <property type="project" value="TreeGrafter"/>
</dbReference>
<evidence type="ECO:0000256" key="1">
    <source>
        <dbReference type="ARBA" id="ARBA00019186"/>
    </source>
</evidence>
<dbReference type="AlphaFoldDB" id="A0A1G4KPW6"/>
<reference evidence="5 6" key="1">
    <citation type="journal article" date="2011" name="J. Biotechnol.">
        <title>High-quality genome sequence of Pichia pastoris CBS7435.</title>
        <authorList>
            <person name="Kuberl A."/>
            <person name="Schneider J."/>
            <person name="Thallinger G.G."/>
            <person name="Anderl I."/>
            <person name="Wibberg D."/>
            <person name="Hajek T."/>
            <person name="Jaenicke S."/>
            <person name="Brinkrolf K."/>
            <person name="Goesmann A."/>
            <person name="Szczepanowski R."/>
            <person name="Puhler A."/>
            <person name="Schwab H."/>
            <person name="Glieder A."/>
            <person name="Pichler H."/>
        </authorList>
    </citation>
    <scope>NUCLEOTIDE SEQUENCE [LARGE SCALE GENOMIC DNA]</scope>
    <source>
        <strain evidence="6">ATCC 76273 / CBS 7435 / CECT 11047 / NRRL Y-11430 / Wegner 21-1</strain>
    </source>
</reference>
<dbReference type="InterPro" id="IPR016562">
    <property type="entry name" value="Proteasome_assmbl_chp_2_euk"/>
</dbReference>
<dbReference type="GO" id="GO:0005829">
    <property type="term" value="C:cytosol"/>
    <property type="evidence" value="ECO:0007669"/>
    <property type="project" value="TreeGrafter"/>
</dbReference>